<dbReference type="RefSeq" id="WP_223464217.1">
    <property type="nucleotide sequence ID" value="NZ_JAFBIL020000001.1"/>
</dbReference>
<dbReference type="InterPro" id="IPR000160">
    <property type="entry name" value="GGDEF_dom"/>
</dbReference>
<dbReference type="SUPFAM" id="SSF141868">
    <property type="entry name" value="EAL domain-like"/>
    <property type="match status" value="1"/>
</dbReference>
<proteinExistence type="predicted"/>
<dbReference type="PANTHER" id="PTHR44757:SF2">
    <property type="entry name" value="BIOFILM ARCHITECTURE MAINTENANCE PROTEIN MBAA"/>
    <property type="match status" value="1"/>
</dbReference>
<keyword evidence="4" id="KW-1185">Reference proteome</keyword>
<dbReference type="NCBIfam" id="TIGR00254">
    <property type="entry name" value="GGDEF"/>
    <property type="match status" value="1"/>
</dbReference>
<dbReference type="Pfam" id="PF14417">
    <property type="entry name" value="MEDS"/>
    <property type="match status" value="1"/>
</dbReference>
<dbReference type="EMBL" id="JAFBIL020000001">
    <property type="protein sequence ID" value="MBZ2205741.1"/>
    <property type="molecule type" value="Genomic_DNA"/>
</dbReference>
<dbReference type="InterPro" id="IPR025847">
    <property type="entry name" value="MEDS_domain"/>
</dbReference>
<name>A0ABS7SJ20_9BURK</name>
<dbReference type="PROSITE" id="PS50887">
    <property type="entry name" value="GGDEF"/>
    <property type="match status" value="1"/>
</dbReference>
<dbReference type="InterPro" id="IPR029787">
    <property type="entry name" value="Nucleotide_cyclase"/>
</dbReference>
<dbReference type="Gene3D" id="3.30.70.270">
    <property type="match status" value="1"/>
</dbReference>
<dbReference type="InterPro" id="IPR001633">
    <property type="entry name" value="EAL_dom"/>
</dbReference>
<dbReference type="InterPro" id="IPR035919">
    <property type="entry name" value="EAL_sf"/>
</dbReference>
<evidence type="ECO:0000259" key="1">
    <source>
        <dbReference type="PROSITE" id="PS50883"/>
    </source>
</evidence>
<reference evidence="3 4" key="1">
    <citation type="submission" date="2021-08" db="EMBL/GenBank/DDBJ databases">
        <title>Massilia sp. R798.</title>
        <authorList>
            <person name="Baek J.H."/>
            <person name="Jung H.S."/>
            <person name="Kim K.R."/>
            <person name="Jeon C.O."/>
        </authorList>
    </citation>
    <scope>NUCLEOTIDE SEQUENCE [LARGE SCALE GENOMIC DNA]</scope>
    <source>
        <strain evidence="3 4">R798</strain>
    </source>
</reference>
<gene>
    <name evidence="3" type="ORF">I4X03_000535</name>
</gene>
<accession>A0ABS7SJ20</accession>
<feature type="domain" description="EAL" evidence="1">
    <location>
        <begin position="401"/>
        <end position="659"/>
    </location>
</feature>
<feature type="domain" description="GGDEF" evidence="2">
    <location>
        <begin position="259"/>
        <end position="392"/>
    </location>
</feature>
<dbReference type="CDD" id="cd01949">
    <property type="entry name" value="GGDEF"/>
    <property type="match status" value="1"/>
</dbReference>
<dbReference type="Proteomes" id="UP000809349">
    <property type="component" value="Unassembled WGS sequence"/>
</dbReference>
<dbReference type="PROSITE" id="PS50883">
    <property type="entry name" value="EAL"/>
    <property type="match status" value="1"/>
</dbReference>
<evidence type="ECO:0000313" key="3">
    <source>
        <dbReference type="EMBL" id="MBZ2205741.1"/>
    </source>
</evidence>
<protein>
    <submittedName>
        <fullName evidence="3">EAL domain-containing protein</fullName>
    </submittedName>
</protein>
<dbReference type="Pfam" id="PF00563">
    <property type="entry name" value="EAL"/>
    <property type="match status" value="1"/>
</dbReference>
<dbReference type="Gene3D" id="3.20.20.450">
    <property type="entry name" value="EAL domain"/>
    <property type="match status" value="1"/>
</dbReference>
<dbReference type="PANTHER" id="PTHR44757">
    <property type="entry name" value="DIGUANYLATE CYCLASE DGCP"/>
    <property type="match status" value="1"/>
</dbReference>
<evidence type="ECO:0000313" key="4">
    <source>
        <dbReference type="Proteomes" id="UP000809349"/>
    </source>
</evidence>
<sequence>MHSHASHAHLVQFYENDRFLIEGLADFIGAALSGGDKGIVIATHEHLEQLDAALARRGLPGAAGAGNYIALNANGMLPLFMANGLPDKARFHDAIGTIVARAADAHEGDVYIFGEMVALLCAGEHCHVHTVGKHQAAIHVENYFNELQAHYPFTLLCAYPLSAFPHEDDRAMFGEVCRLHTGVLPAESLDMEADLDTLRRTIALLQQQAYALSTEVYDRKQVERALREVNFDRLTGLPNRNVFHDRMDMDIKRSRRTQRPVALLFIDLDHFKEINDTLGHATGDLLLKQVGQRLASYVRASDTVTRLGGDEFTITLAELNNLGTVTDVAQKILEDLAHPFQLDDEIAYISASIGITLYPQDATSTGELLRNADQAMYESKAMGRNRFCYFTHSMQEAAQARMAMSNDLRSALDKQQLSVFYQPIVDLHAGGIVKAEALLRWQHPENGDISPVDFIPIAEHTGMIVGIGNWVFQQALNQASTWRAAHPGFSVSVNVSPVQFYRSNEAYYREWLSHCKSIGGAPGVGPAVSIEITESLMMTSDDSVIDKLNAFQNAGIKISLDDFGTGYSSLSYLRKFNIDYLKIDQSFVHNLEHDSANSALCEAIIVMAHKLGLKVIAEGIETPGQRDMLAGAGCDYGQGYLFGQPISAGQFEQLLTQAPPRRPDSSAHA</sequence>
<dbReference type="SUPFAM" id="SSF55073">
    <property type="entry name" value="Nucleotide cyclase"/>
    <property type="match status" value="1"/>
</dbReference>
<dbReference type="CDD" id="cd01948">
    <property type="entry name" value="EAL"/>
    <property type="match status" value="1"/>
</dbReference>
<dbReference type="InterPro" id="IPR043128">
    <property type="entry name" value="Rev_trsase/Diguanyl_cyclase"/>
</dbReference>
<dbReference type="InterPro" id="IPR052155">
    <property type="entry name" value="Biofilm_reg_signaling"/>
</dbReference>
<evidence type="ECO:0000259" key="2">
    <source>
        <dbReference type="PROSITE" id="PS50887"/>
    </source>
</evidence>
<dbReference type="SMART" id="SM00267">
    <property type="entry name" value="GGDEF"/>
    <property type="match status" value="1"/>
</dbReference>
<comment type="caution">
    <text evidence="3">The sequence shown here is derived from an EMBL/GenBank/DDBJ whole genome shotgun (WGS) entry which is preliminary data.</text>
</comment>
<dbReference type="SMART" id="SM00052">
    <property type="entry name" value="EAL"/>
    <property type="match status" value="1"/>
</dbReference>
<dbReference type="Pfam" id="PF00990">
    <property type="entry name" value="GGDEF"/>
    <property type="match status" value="1"/>
</dbReference>
<organism evidence="3 4">
    <name type="scientific">Massilia soli</name>
    <dbReference type="NCBI Taxonomy" id="2792854"/>
    <lineage>
        <taxon>Bacteria</taxon>
        <taxon>Pseudomonadati</taxon>
        <taxon>Pseudomonadota</taxon>
        <taxon>Betaproteobacteria</taxon>
        <taxon>Burkholderiales</taxon>
        <taxon>Oxalobacteraceae</taxon>
        <taxon>Telluria group</taxon>
        <taxon>Massilia</taxon>
    </lineage>
</organism>